<evidence type="ECO:0000259" key="15">
    <source>
        <dbReference type="Pfam" id="PF00511"/>
    </source>
</evidence>
<dbReference type="GO" id="GO:0039693">
    <property type="term" value="P:viral DNA genome replication"/>
    <property type="evidence" value="ECO:0007669"/>
    <property type="project" value="UniProtKB-UniRule"/>
</dbReference>
<keyword evidence="7 12" id="KW-0235">DNA replication</keyword>
<dbReference type="GO" id="GO:0000166">
    <property type="term" value="F:nucleotide binding"/>
    <property type="evidence" value="ECO:0007669"/>
    <property type="project" value="UniProtKB-UniRule"/>
</dbReference>
<dbReference type="GO" id="GO:0006351">
    <property type="term" value="P:DNA-templated transcription"/>
    <property type="evidence" value="ECO:0007669"/>
    <property type="project" value="UniProtKB-UniRule"/>
</dbReference>
<name>A0A385PIV4_9PAPI</name>
<evidence type="ECO:0000256" key="10">
    <source>
        <dbReference type="ARBA" id="ARBA00023159"/>
    </source>
</evidence>
<reference evidence="16" key="1">
    <citation type="journal article" date="2018" name="Nat. Med.">
        <title>Expanded skin virome in DOCK8-deficient patients.</title>
        <authorList>
            <consortium name="NISC Comparative Sequencing Program"/>
            <person name="Tirosh O."/>
            <person name="Conlan S."/>
            <person name="Deming C."/>
            <person name="Lee-Lin S.Q."/>
            <person name="Huang X."/>
            <person name="Su H.C."/>
            <person name="Freeman A.F."/>
            <person name="Segre J.A."/>
            <person name="Kong H.H."/>
        </authorList>
    </citation>
    <scope>NUCLEOTIDE SEQUENCE</scope>
    <source>
        <strain evidence="16">HPV-mSK_080</strain>
    </source>
</reference>
<keyword evidence="5 12" id="KW-0597">Phosphoprotein</keyword>
<keyword evidence="12" id="KW-0832">Ubl conjugation</keyword>
<dbReference type="InterPro" id="IPR001866">
    <property type="entry name" value="PPV_E2_N"/>
</dbReference>
<proteinExistence type="inferred from homology"/>
<dbReference type="HAMAP" id="MF_04001">
    <property type="entry name" value="PPV_E2"/>
    <property type="match status" value="1"/>
</dbReference>
<keyword evidence="9 12" id="KW-0238">DNA-binding</keyword>
<evidence type="ECO:0000256" key="4">
    <source>
        <dbReference type="ARBA" id="ARBA00022518"/>
    </source>
</evidence>
<evidence type="ECO:0000256" key="5">
    <source>
        <dbReference type="ARBA" id="ARBA00022553"/>
    </source>
</evidence>
<dbReference type="InterPro" id="IPR036050">
    <property type="entry name" value="Regulatory_protein_E2_N"/>
</dbReference>
<feature type="domain" description="Papillomavirus E2 N-terminal" evidence="14">
    <location>
        <begin position="8"/>
        <end position="203"/>
    </location>
</feature>
<comment type="subunit">
    <text evidence="12">Binds DNA as homodimer. Interacts with protein E1; this interaction greatly increases E1 DNA-binding activity. Interacts with protein L1; this interaction enhances E2-dependent replication and transcription activation. Interacts with protein L2; this interaction inhibits E2 transcriptional activity but not DNA replication function E2. Interacts with protein E7; this interaction inhibits E7 oncogenic activity. Interacts with host TAF1; this interaction modulates E2-dependent transcriptional regulation. Interacts with host BRD4; this interaction mediates E2 transcriptional activation function. Additionally, the interaction with host BRD4 on mitotic chromosomes mediates tethering of the viral genome. Interacts with host TOPBP1; this interaction is required for optimal viral DNA replication.</text>
</comment>
<dbReference type="Pfam" id="PF00511">
    <property type="entry name" value="PPV_E2_C"/>
    <property type="match status" value="1"/>
</dbReference>
<dbReference type="Gene3D" id="2.170.200.10">
    <property type="entry name" value="Papillomavirus E2 early protein domain"/>
    <property type="match status" value="1"/>
</dbReference>
<accession>A0A385PIV4</accession>
<evidence type="ECO:0000256" key="8">
    <source>
        <dbReference type="ARBA" id="ARBA00023015"/>
    </source>
</evidence>
<feature type="compositionally biased region" description="Polar residues" evidence="13">
    <location>
        <begin position="222"/>
        <end position="233"/>
    </location>
</feature>
<keyword evidence="4 12" id="KW-0244">Early protein</keyword>
<evidence type="ECO:0000256" key="2">
    <source>
        <dbReference type="ARBA" id="ARBA00007794"/>
    </source>
</evidence>
<evidence type="ECO:0000256" key="12">
    <source>
        <dbReference type="HAMAP-Rule" id="MF_04001"/>
    </source>
</evidence>
<keyword evidence="6 12" id="KW-1048">Host nucleus</keyword>
<comment type="subcellular location">
    <subcellularLocation>
        <location evidence="1 12">Host nucleus</location>
    </subcellularLocation>
</comment>
<dbReference type="Pfam" id="PF00508">
    <property type="entry name" value="PPV_E2_N"/>
    <property type="match status" value="1"/>
</dbReference>
<dbReference type="InterPro" id="IPR042503">
    <property type="entry name" value="Regulatory_protein_E2_N_1"/>
</dbReference>
<comment type="PTM">
    <text evidence="12">Sumoylation plays a regulatory role in E2 transcriptional activity.</text>
</comment>
<evidence type="ECO:0000256" key="9">
    <source>
        <dbReference type="ARBA" id="ARBA00023125"/>
    </source>
</evidence>
<organism evidence="16">
    <name type="scientific">Human papillomavirus</name>
    <dbReference type="NCBI Taxonomy" id="10566"/>
    <lineage>
        <taxon>Viruses</taxon>
        <taxon>Monodnaviria</taxon>
        <taxon>Shotokuvirae</taxon>
        <taxon>Cossaviricota</taxon>
        <taxon>Papovaviricetes</taxon>
        <taxon>Zurhausenvirales</taxon>
        <taxon>Papillomaviridae</taxon>
    </lineage>
</organism>
<dbReference type="SUPFAM" id="SSF54957">
    <property type="entry name" value="Viral DNA-binding domain"/>
    <property type="match status" value="1"/>
</dbReference>
<evidence type="ECO:0000256" key="1">
    <source>
        <dbReference type="ARBA" id="ARBA00004147"/>
    </source>
</evidence>
<dbReference type="GO" id="GO:0003677">
    <property type="term" value="F:DNA binding"/>
    <property type="evidence" value="ECO:0007669"/>
    <property type="project" value="UniProtKB-UniRule"/>
</dbReference>
<keyword evidence="12" id="KW-1017">Isopeptide bond</keyword>
<evidence type="ECO:0000256" key="13">
    <source>
        <dbReference type="SAM" id="MobiDB-lite"/>
    </source>
</evidence>
<comment type="PTM">
    <text evidence="12">Phosphorylated.</text>
</comment>
<feature type="region of interest" description="DNA-binding domain" evidence="12">
    <location>
        <begin position="318"/>
        <end position="399"/>
    </location>
</feature>
<keyword evidence="11 12" id="KW-0804">Transcription</keyword>
<dbReference type="InterPro" id="IPR012677">
    <property type="entry name" value="Nucleotide-bd_a/b_plait_sf"/>
</dbReference>
<evidence type="ECO:0000259" key="14">
    <source>
        <dbReference type="Pfam" id="PF00508"/>
    </source>
</evidence>
<dbReference type="Gene3D" id="1.10.287.30">
    <property type="entry name" value="E2 (early) protein, N terminal domain, subdomain 1"/>
    <property type="match status" value="1"/>
</dbReference>
<dbReference type="InterPro" id="IPR042504">
    <property type="entry name" value="Regulatory_protein_E2_N_2"/>
</dbReference>
<keyword evidence="3 12" id="KW-0678">Repressor</keyword>
<keyword evidence="10 12" id="KW-0010">Activator</keyword>
<evidence type="ECO:0000256" key="11">
    <source>
        <dbReference type="ARBA" id="ARBA00023163"/>
    </source>
</evidence>
<gene>
    <name evidence="12" type="primary">E2</name>
</gene>
<feature type="compositionally biased region" description="Low complexity" evidence="13">
    <location>
        <begin position="201"/>
        <end position="221"/>
    </location>
</feature>
<dbReference type="SUPFAM" id="SSF51332">
    <property type="entry name" value="E2 regulatory, transactivation domain"/>
    <property type="match status" value="1"/>
</dbReference>
<evidence type="ECO:0000256" key="3">
    <source>
        <dbReference type="ARBA" id="ARBA00022491"/>
    </source>
</evidence>
<sequence>MARMETQETLSERFGVLQEEILSIYEEGANDLHSQIKYWGLVRQENVLLYYARKNGYNRLGLQPTPTPAVSEYHAKQAIHIQILLKSLLKSPYATERWTLPDTSAELLNTAPKDCFKKKGYTVDVWFDHVPSKAFPYTNWKEIYYQDDKEQWHKVEGKVDDNGLYYDEIRGDRVYFVLFGPDAEKYGETGEWTVKYDSTTIVSTSSSSGRTSKATATTATTIANPEQPSTSRYTPPKPQSPRRPQREILVSSSTEELNVRGGRGGERERSPVPKRRRTESTEPQRSAVPTPGEVGSRHRSAPRSGVSRLQRLQIEAWDPPLIILKGPANTLKCFRNRQKVNSGLFKCTSTVWKWIGDSPFSENSRMLICFNTVAQRTLFLQTVRLPKHTSYALGSLDSL</sequence>
<dbReference type="GO" id="GO:0006275">
    <property type="term" value="P:regulation of DNA replication"/>
    <property type="evidence" value="ECO:0007669"/>
    <property type="project" value="UniProtKB-UniRule"/>
</dbReference>
<protein>
    <recommendedName>
        <fullName evidence="12">Regulatory protein E2</fullName>
    </recommendedName>
</protein>
<dbReference type="GO" id="GO:0042025">
    <property type="term" value="C:host cell nucleus"/>
    <property type="evidence" value="ECO:0007669"/>
    <property type="project" value="UniProtKB-SubCell"/>
</dbReference>
<evidence type="ECO:0000256" key="6">
    <source>
        <dbReference type="ARBA" id="ARBA00022562"/>
    </source>
</evidence>
<comment type="similarity">
    <text evidence="2">Belongs to the papillomaviridae E8^E2C protein family.</text>
</comment>
<dbReference type="InterPro" id="IPR033668">
    <property type="entry name" value="Reg_prot_E2"/>
</dbReference>
<dbReference type="Gene3D" id="3.30.70.330">
    <property type="match status" value="1"/>
</dbReference>
<comment type="similarity">
    <text evidence="12">Belongs to the papillomaviridae E2 protein family.</text>
</comment>
<dbReference type="InterPro" id="IPR000427">
    <property type="entry name" value="Papillomavirus_E2_C"/>
</dbReference>
<feature type="cross-link" description="Glycyl lysine isopeptide (Lys-Gly) (interchain with G-Cter in SUMO)" evidence="12">
    <location>
        <position position="325"/>
    </location>
</feature>
<dbReference type="EMBL" id="MH777224">
    <property type="protein sequence ID" value="AYA93821.1"/>
    <property type="molecule type" value="Genomic_DNA"/>
</dbReference>
<dbReference type="GO" id="GO:0006260">
    <property type="term" value="P:DNA replication"/>
    <property type="evidence" value="ECO:0007669"/>
    <property type="project" value="UniProtKB-KW"/>
</dbReference>
<feature type="domain" description="Papillomavirus E2 C-terminal" evidence="15">
    <location>
        <begin position="320"/>
        <end position="395"/>
    </location>
</feature>
<feature type="region of interest" description="Disordered" evidence="13">
    <location>
        <begin position="201"/>
        <end position="307"/>
    </location>
</feature>
<evidence type="ECO:0000313" key="16">
    <source>
        <dbReference type="EMBL" id="AYA93821.1"/>
    </source>
</evidence>
<dbReference type="GO" id="GO:0003700">
    <property type="term" value="F:DNA-binding transcription factor activity"/>
    <property type="evidence" value="ECO:0007669"/>
    <property type="project" value="UniProtKB-UniRule"/>
</dbReference>
<comment type="function">
    <text evidence="12">Plays a role in the initiation of viral DNA replication. A dimer of E2 interacts with a dimer of E1 in order to improve specificity of E1 DNA binding activity. Once the complex recognizes and binds DNA at specific sites, the E2 dimer is removed from DNA. E2 also regulates viral transcription through binding to the E2RE response element (5'-ACCNNNNNNGGT-3') present in multiple copies in the regulatory regions of the viral genome. Activates or represses transcription depending on E2RE's position with regards to proximal promoter elements including the TATA-box. Repression occurs by sterically hindering the assembly of the transcription initiation complex.</text>
</comment>
<dbReference type="InterPro" id="IPR035975">
    <property type="entry name" value="E2/EBNA1_C_sf"/>
</dbReference>
<keyword evidence="8 12" id="KW-0805">Transcription regulation</keyword>
<comment type="caution">
    <text evidence="12">Lacks conserved residue(s) required for the propagation of feature annotation.</text>
</comment>
<evidence type="ECO:0000256" key="7">
    <source>
        <dbReference type="ARBA" id="ARBA00022705"/>
    </source>
</evidence>